<sequence>MEGTPMVGDLVEANYRTREGWVTEEWYTATLVGQNADGTFQVEFLFGRYWWDAPPQHIRAYEGFRPGDIIEAQYMTRAGSITASWYRGTITGVNMHGTYRVTFSDGSYWWDVPQAHLRQGPIRLVQGGAFDCAKDQPEDVRILVVRTIGGDLVLSYEVQESDATVSELKRMLAGRGLPRSRCLRLVHQESELRNGQILFQVLSPRPITEVVLVRLPESGPCGSCRLDVVCRGCRLPVNVSLSRQSPVCQGCQERRCASPISCCLDFYYRKGNRTGSGLYSALFTEGTLSDGDDDQ</sequence>
<proteinExistence type="predicted"/>
<protein>
    <recommendedName>
        <fullName evidence="2">Ubiquitin-like domain-containing protein</fullName>
    </recommendedName>
</protein>
<organism evidence="1">
    <name type="scientific">Alexandrium monilatum</name>
    <dbReference type="NCBI Taxonomy" id="311494"/>
    <lineage>
        <taxon>Eukaryota</taxon>
        <taxon>Sar</taxon>
        <taxon>Alveolata</taxon>
        <taxon>Dinophyceae</taxon>
        <taxon>Gonyaulacales</taxon>
        <taxon>Pyrocystaceae</taxon>
        <taxon>Alexandrium</taxon>
    </lineage>
</organism>
<dbReference type="AlphaFoldDB" id="A0A7S4SNZ9"/>
<gene>
    <name evidence="1" type="ORF">AMON00008_LOCUS53487</name>
</gene>
<accession>A0A7S4SNZ9</accession>
<dbReference type="CDD" id="cd17039">
    <property type="entry name" value="Ubl_ubiquitin_like"/>
    <property type="match status" value="1"/>
</dbReference>
<dbReference type="Gene3D" id="2.30.30.140">
    <property type="match status" value="1"/>
</dbReference>
<reference evidence="1" key="1">
    <citation type="submission" date="2021-01" db="EMBL/GenBank/DDBJ databases">
        <authorList>
            <person name="Corre E."/>
            <person name="Pelletier E."/>
            <person name="Niang G."/>
            <person name="Scheremetjew M."/>
            <person name="Finn R."/>
            <person name="Kale V."/>
            <person name="Holt S."/>
            <person name="Cochrane G."/>
            <person name="Meng A."/>
            <person name="Brown T."/>
            <person name="Cohen L."/>
        </authorList>
    </citation>
    <scope>NUCLEOTIDE SEQUENCE</scope>
    <source>
        <strain evidence="1">CCMP3105</strain>
    </source>
</reference>
<dbReference type="EMBL" id="HBNR01075305">
    <property type="protein sequence ID" value="CAE4651639.1"/>
    <property type="molecule type" value="Transcribed_RNA"/>
</dbReference>
<name>A0A7S4SNZ9_9DINO</name>
<evidence type="ECO:0000313" key="1">
    <source>
        <dbReference type="EMBL" id="CAE4651639.1"/>
    </source>
</evidence>
<evidence type="ECO:0008006" key="2">
    <source>
        <dbReference type="Google" id="ProtNLM"/>
    </source>
</evidence>